<accession>A0ABR4NGX6</accession>
<dbReference type="InterPro" id="IPR034113">
    <property type="entry name" value="SCP_GAPR1-like"/>
</dbReference>
<feature type="region of interest" description="Disordered" evidence="1">
    <location>
        <begin position="136"/>
        <end position="189"/>
    </location>
</feature>
<evidence type="ECO:0000313" key="4">
    <source>
        <dbReference type="Proteomes" id="UP001527925"/>
    </source>
</evidence>
<proteinExistence type="predicted"/>
<evidence type="ECO:0000313" key="3">
    <source>
        <dbReference type="EMBL" id="KAL2918746.1"/>
    </source>
</evidence>
<dbReference type="SMART" id="SM00198">
    <property type="entry name" value="SCP"/>
    <property type="match status" value="1"/>
</dbReference>
<protein>
    <recommendedName>
        <fullName evidence="2">SCP domain-containing protein</fullName>
    </recommendedName>
</protein>
<dbReference type="Proteomes" id="UP001527925">
    <property type="component" value="Unassembled WGS sequence"/>
</dbReference>
<dbReference type="Pfam" id="PF00188">
    <property type="entry name" value="CAP"/>
    <property type="match status" value="1"/>
</dbReference>
<comment type="caution">
    <text evidence="3">The sequence shown here is derived from an EMBL/GenBank/DDBJ whole genome shotgun (WGS) entry which is preliminary data.</text>
</comment>
<dbReference type="InterPro" id="IPR035940">
    <property type="entry name" value="CAP_sf"/>
</dbReference>
<feature type="compositionally biased region" description="Low complexity" evidence="1">
    <location>
        <begin position="173"/>
        <end position="189"/>
    </location>
</feature>
<dbReference type="EMBL" id="JADGIZ020000005">
    <property type="protein sequence ID" value="KAL2918746.1"/>
    <property type="molecule type" value="Genomic_DNA"/>
</dbReference>
<feature type="compositionally biased region" description="Low complexity" evidence="1">
    <location>
        <begin position="153"/>
        <end position="166"/>
    </location>
</feature>
<dbReference type="SUPFAM" id="SSF55797">
    <property type="entry name" value="PR-1-like"/>
    <property type="match status" value="1"/>
</dbReference>
<feature type="compositionally biased region" description="Low complexity" evidence="1">
    <location>
        <begin position="20"/>
        <end position="44"/>
    </location>
</feature>
<dbReference type="Gene3D" id="3.40.33.10">
    <property type="entry name" value="CAP"/>
    <property type="match status" value="1"/>
</dbReference>
<feature type="compositionally biased region" description="Low complexity" evidence="1">
    <location>
        <begin position="136"/>
        <end position="147"/>
    </location>
</feature>
<name>A0ABR4NGX6_9FUNG</name>
<sequence>MSPIPATPGAALRTSTSVHTAPDGTVTTTVTTTRADGSSTTRTTISRPGPAWHAPAAQQPGGVLPGGVPHVAAAAAAASLPPAAAKRRASVPDKLGAALPPHDAPTTVRDQRKANVSLVTRLLGWTPRSRAASAAVAARSASAAHPQHPQPVLPQTTTVTTSTSAHGSKISKTTTTTTTTTTTATPTHGKPAVIAAKPAKPAEPAPALADPESAFEIECLDGHNRLRRIAGVQPLAWSPDLAAAAKRWAEHLAAAGALEHSQGRVGHFGENLYMVVSSVPLGHRHSHLIHGLETKAQRESRLCNAALDAFFDERHKYGGEPIDRTNYHACGHYTQLVWPSTTMVGAAIASAGHNTVVVCEYWPPGNVLGQCAPAVRD</sequence>
<dbReference type="InterPro" id="IPR001283">
    <property type="entry name" value="CRISP-related"/>
</dbReference>
<dbReference type="PANTHER" id="PTHR10334">
    <property type="entry name" value="CYSTEINE-RICH SECRETORY PROTEIN-RELATED"/>
    <property type="match status" value="1"/>
</dbReference>
<organism evidence="3 4">
    <name type="scientific">Polyrhizophydium stewartii</name>
    <dbReference type="NCBI Taxonomy" id="2732419"/>
    <lineage>
        <taxon>Eukaryota</taxon>
        <taxon>Fungi</taxon>
        <taxon>Fungi incertae sedis</taxon>
        <taxon>Chytridiomycota</taxon>
        <taxon>Chytridiomycota incertae sedis</taxon>
        <taxon>Chytridiomycetes</taxon>
        <taxon>Rhizophydiales</taxon>
        <taxon>Rhizophydiales incertae sedis</taxon>
        <taxon>Polyrhizophydium</taxon>
    </lineage>
</organism>
<dbReference type="InterPro" id="IPR014044">
    <property type="entry name" value="CAP_dom"/>
</dbReference>
<dbReference type="CDD" id="cd05382">
    <property type="entry name" value="CAP_GAPR1-like"/>
    <property type="match status" value="1"/>
</dbReference>
<evidence type="ECO:0000256" key="1">
    <source>
        <dbReference type="SAM" id="MobiDB-lite"/>
    </source>
</evidence>
<evidence type="ECO:0000259" key="2">
    <source>
        <dbReference type="SMART" id="SM00198"/>
    </source>
</evidence>
<feature type="domain" description="SCP" evidence="2">
    <location>
        <begin position="214"/>
        <end position="369"/>
    </location>
</feature>
<feature type="region of interest" description="Disordered" evidence="1">
    <location>
        <begin position="1"/>
        <end position="51"/>
    </location>
</feature>
<reference evidence="3 4" key="1">
    <citation type="submission" date="2023-09" db="EMBL/GenBank/DDBJ databases">
        <title>Pangenome analysis of Batrachochytrium dendrobatidis and related Chytrids.</title>
        <authorList>
            <person name="Yacoub M.N."/>
            <person name="Stajich J.E."/>
            <person name="James T.Y."/>
        </authorList>
    </citation>
    <scope>NUCLEOTIDE SEQUENCE [LARGE SCALE GENOMIC DNA]</scope>
    <source>
        <strain evidence="3 4">JEL0888</strain>
    </source>
</reference>
<keyword evidence="4" id="KW-1185">Reference proteome</keyword>
<dbReference type="PROSITE" id="PS01009">
    <property type="entry name" value="CRISP_1"/>
    <property type="match status" value="1"/>
</dbReference>
<gene>
    <name evidence="3" type="ORF">HK105_201580</name>
</gene>
<dbReference type="PRINTS" id="PR00837">
    <property type="entry name" value="V5TPXLIKE"/>
</dbReference>
<dbReference type="InterPro" id="IPR018244">
    <property type="entry name" value="Allrgn_V5/Tpx1_CS"/>
</dbReference>